<feature type="domain" description="FAD-binding PCMH-type" evidence="2">
    <location>
        <begin position="12"/>
        <end position="177"/>
    </location>
</feature>
<dbReference type="PROSITE" id="PS51387">
    <property type="entry name" value="FAD_PCMH"/>
    <property type="match status" value="1"/>
</dbReference>
<dbReference type="Gene3D" id="1.10.45.10">
    <property type="entry name" value="Vanillyl-alcohol Oxidase, Chain A, domain 4"/>
    <property type="match status" value="1"/>
</dbReference>
<dbReference type="Gene3D" id="3.30.70.2520">
    <property type="match status" value="1"/>
</dbReference>
<evidence type="ECO:0000256" key="1">
    <source>
        <dbReference type="ARBA" id="ARBA00023002"/>
    </source>
</evidence>
<dbReference type="Gene3D" id="3.30.70.2530">
    <property type="match status" value="1"/>
</dbReference>
<dbReference type="InterPro" id="IPR006094">
    <property type="entry name" value="Oxid_FAD_bind_N"/>
</dbReference>
<sequence length="427" mass="46000">MTAQLRNWAGNVVFHAERIHRPASVPELREVIAGADRVRVLGTGHSFNRIADTDGDLVLLDALRAEVEIDTDAGTAEVSAGMRLADLAPRLHAAGFALPTLPSLPHISLAGACATGTHGSGNRLHGLAAQVRGMRMVGPEGDLVELSRAETPDFAGTVVSLGALGVVTHLTVDVLPTFDVAQHVWNQVPLDRLLEHHDEVFGAAYSVSVFTDWTDTAAIWLKLRTTQPRTSTTVPPRAADWLGGRLAQQPAHPIPGLDAENCTTQLGAPGPWHERLPHFRPGFTPSSGEELQSEFFVARDRAPEAFAAVRALGPRIAPVVQVSEIRTIAADDLWLSPCYERDSVAIHFTWTADRTAVAPVLAAVEDALLPLGARPHWGKVFSGGPAAALRTYEKADEFGRLLGRFDPRGKFRNRFVEELFTSPGSSA</sequence>
<dbReference type="InterPro" id="IPR016171">
    <property type="entry name" value="Vanillyl_alc_oxidase_C-sub2"/>
</dbReference>
<dbReference type="InterPro" id="IPR036318">
    <property type="entry name" value="FAD-bd_PCMH-like_sf"/>
</dbReference>
<dbReference type="EMBL" id="BAAAQN010000065">
    <property type="protein sequence ID" value="GAA2056803.1"/>
    <property type="molecule type" value="Genomic_DNA"/>
</dbReference>
<evidence type="ECO:0000313" key="4">
    <source>
        <dbReference type="Proteomes" id="UP001500751"/>
    </source>
</evidence>
<dbReference type="InterPro" id="IPR016166">
    <property type="entry name" value="FAD-bd_PCMH"/>
</dbReference>
<proteinExistence type="predicted"/>
<evidence type="ECO:0000313" key="3">
    <source>
        <dbReference type="EMBL" id="GAA2056803.1"/>
    </source>
</evidence>
<dbReference type="Proteomes" id="UP001500751">
    <property type="component" value="Unassembled WGS sequence"/>
</dbReference>
<organism evidence="3 4">
    <name type="scientific">Catenulispora yoronensis</name>
    <dbReference type="NCBI Taxonomy" id="450799"/>
    <lineage>
        <taxon>Bacteria</taxon>
        <taxon>Bacillati</taxon>
        <taxon>Actinomycetota</taxon>
        <taxon>Actinomycetes</taxon>
        <taxon>Catenulisporales</taxon>
        <taxon>Catenulisporaceae</taxon>
        <taxon>Catenulispora</taxon>
    </lineage>
</organism>
<protein>
    <submittedName>
        <fullName evidence="3">Alditol oxidase</fullName>
    </submittedName>
</protein>
<dbReference type="SUPFAM" id="SSF56176">
    <property type="entry name" value="FAD-binding/transporter-associated domain-like"/>
    <property type="match status" value="1"/>
</dbReference>
<dbReference type="Pfam" id="PF04030">
    <property type="entry name" value="ALO"/>
    <property type="match status" value="1"/>
</dbReference>
<dbReference type="InterPro" id="IPR010031">
    <property type="entry name" value="FAD_lactone_oxidase-like"/>
</dbReference>
<dbReference type="InterPro" id="IPR016167">
    <property type="entry name" value="FAD-bd_PCMH_sub1"/>
</dbReference>
<dbReference type="PANTHER" id="PTHR43762">
    <property type="entry name" value="L-GULONOLACTONE OXIDASE"/>
    <property type="match status" value="1"/>
</dbReference>
<dbReference type="RefSeq" id="WP_344670710.1">
    <property type="nucleotide sequence ID" value="NZ_BAAAQN010000065.1"/>
</dbReference>
<keyword evidence="1" id="KW-0560">Oxidoreductase</keyword>
<dbReference type="Pfam" id="PF01565">
    <property type="entry name" value="FAD_binding_4"/>
    <property type="match status" value="1"/>
</dbReference>
<name>A0ABN2V9V7_9ACTN</name>
<reference evidence="3 4" key="1">
    <citation type="journal article" date="2019" name="Int. J. Syst. Evol. Microbiol.">
        <title>The Global Catalogue of Microorganisms (GCM) 10K type strain sequencing project: providing services to taxonomists for standard genome sequencing and annotation.</title>
        <authorList>
            <consortium name="The Broad Institute Genomics Platform"/>
            <consortium name="The Broad Institute Genome Sequencing Center for Infectious Disease"/>
            <person name="Wu L."/>
            <person name="Ma J."/>
        </authorList>
    </citation>
    <scope>NUCLEOTIDE SEQUENCE [LARGE SCALE GENOMIC DNA]</scope>
    <source>
        <strain evidence="3 4">JCM 16014</strain>
    </source>
</reference>
<dbReference type="PIRSF" id="PIRSF000136">
    <property type="entry name" value="LGO_GLO"/>
    <property type="match status" value="1"/>
</dbReference>
<accession>A0ABN2V9V7</accession>
<dbReference type="InterPro" id="IPR007173">
    <property type="entry name" value="ALO_C"/>
</dbReference>
<keyword evidence="4" id="KW-1185">Reference proteome</keyword>
<gene>
    <name evidence="3" type="primary">aldO</name>
    <name evidence="3" type="ORF">GCM10009839_77560</name>
</gene>
<dbReference type="InterPro" id="IPR016169">
    <property type="entry name" value="FAD-bd_PCMH_sub2"/>
</dbReference>
<dbReference type="Gene3D" id="3.30.43.10">
    <property type="entry name" value="Uridine Diphospho-n-acetylenolpyruvylglucosamine Reductase, domain 2"/>
    <property type="match status" value="1"/>
</dbReference>
<dbReference type="Gene3D" id="3.30.465.10">
    <property type="match status" value="1"/>
</dbReference>
<dbReference type="PANTHER" id="PTHR43762:SF1">
    <property type="entry name" value="D-ARABINONO-1,4-LACTONE OXIDASE"/>
    <property type="match status" value="1"/>
</dbReference>
<comment type="caution">
    <text evidence="3">The sequence shown here is derived from an EMBL/GenBank/DDBJ whole genome shotgun (WGS) entry which is preliminary data.</text>
</comment>
<evidence type="ECO:0000259" key="2">
    <source>
        <dbReference type="PROSITE" id="PS51387"/>
    </source>
</evidence>